<evidence type="ECO:0000256" key="1">
    <source>
        <dbReference type="ARBA" id="ARBA00004123"/>
    </source>
</evidence>
<evidence type="ECO:0000256" key="7">
    <source>
        <dbReference type="ARBA" id="ARBA00023242"/>
    </source>
</evidence>
<dbReference type="Pfam" id="PF00536">
    <property type="entry name" value="SAM_1"/>
    <property type="match status" value="1"/>
</dbReference>
<feature type="compositionally biased region" description="Low complexity" evidence="10">
    <location>
        <begin position="127"/>
        <end position="138"/>
    </location>
</feature>
<feature type="region of interest" description="Disordered" evidence="10">
    <location>
        <begin position="223"/>
        <end position="252"/>
    </location>
</feature>
<accession>A0A8C4PFE5</accession>
<evidence type="ECO:0000256" key="8">
    <source>
        <dbReference type="ARBA" id="ARBA00037060"/>
    </source>
</evidence>
<dbReference type="GeneTree" id="ENSGT00940000164165"/>
<dbReference type="CTD" id="6322"/>
<evidence type="ECO:0000313" key="12">
    <source>
        <dbReference type="Ensembl" id="ENSEASP00005000934.2"/>
    </source>
</evidence>
<comment type="similarity">
    <text evidence="2">Belongs to the SCM family.</text>
</comment>
<dbReference type="Gene3D" id="1.10.150.50">
    <property type="entry name" value="Transcription Factor, Ets-1"/>
    <property type="match status" value="1"/>
</dbReference>
<evidence type="ECO:0000256" key="6">
    <source>
        <dbReference type="ARBA" id="ARBA00023163"/>
    </source>
</evidence>
<reference evidence="12 13" key="1">
    <citation type="journal article" date="2020" name="Nat. Commun.">
        <title>Donkey genomes provide new insights into domestication and selection for coat color.</title>
        <authorList>
            <person name="Wang"/>
            <person name="C."/>
            <person name="Li"/>
            <person name="H."/>
            <person name="Guo"/>
            <person name="Y."/>
            <person name="Huang"/>
            <person name="J."/>
            <person name="Sun"/>
            <person name="Y."/>
            <person name="Min"/>
            <person name="J."/>
            <person name="Wang"/>
            <person name="J."/>
            <person name="Fang"/>
            <person name="X."/>
            <person name="Zhao"/>
            <person name="Z."/>
            <person name="Wang"/>
            <person name="S."/>
            <person name="Zhang"/>
            <person name="Y."/>
            <person name="Liu"/>
            <person name="Q."/>
            <person name="Jiang"/>
            <person name="Q."/>
            <person name="Wang"/>
            <person name="X."/>
            <person name="Guo"/>
            <person name="Y."/>
            <person name="Yang"/>
            <person name="C."/>
            <person name="Wang"/>
            <person name="Y."/>
            <person name="Tian"/>
            <person name="F."/>
            <person name="Zhuang"/>
            <person name="G."/>
            <person name="Fan"/>
            <person name="Y."/>
            <person name="Gao"/>
            <person name="Q."/>
            <person name="Li"/>
            <person name="Y."/>
            <person name="Ju"/>
            <person name="Z."/>
            <person name="Li"/>
            <person name="J."/>
            <person name="Li"/>
            <person name="R."/>
            <person name="Hou"/>
            <person name="M."/>
            <person name="Yang"/>
            <person name="G."/>
            <person name="Liu"/>
            <person name="G."/>
            <person name="Liu"/>
            <person name="W."/>
            <person name="Guo"/>
            <person name="J."/>
            <person name="Pan"/>
            <person name="S."/>
            <person name="Fan"/>
            <person name="G."/>
            <person name="Zhang"/>
            <person name="W."/>
            <person name="Zhang"/>
            <person name="R."/>
            <person name="Yu"/>
            <person name="J."/>
            <person name="Zhang"/>
            <person name="X."/>
            <person name="Yin"/>
            <person name="Q."/>
            <person name="Ji"/>
            <person name="C."/>
            <person name="Jin"/>
            <person name="Y."/>
            <person name="Yue"/>
            <person name="G."/>
            <person name="Liu"/>
            <person name="M."/>
            <person name="Xu"/>
            <person name="J."/>
            <person name="Liu"/>
            <person name="S."/>
            <person name="Jordana"/>
            <person name="J."/>
            <person name="Noce"/>
            <person name="A."/>
            <person name="Amills"/>
            <person name="M."/>
            <person name="Wu"/>
            <person name="D.D."/>
            <person name="Li"/>
            <person name="S."/>
            <person name="Zhou"/>
            <person name="X. and Zhong"/>
            <person name="J."/>
        </authorList>
    </citation>
    <scope>NUCLEOTIDE SEQUENCE [LARGE SCALE GENOMIC DNA]</scope>
</reference>
<dbReference type="PROSITE" id="PS50105">
    <property type="entry name" value="SAM_DOMAIN"/>
    <property type="match status" value="1"/>
</dbReference>
<evidence type="ECO:0000259" key="11">
    <source>
        <dbReference type="PROSITE" id="PS50105"/>
    </source>
</evidence>
<name>A0A8C4PFE5_EQUAS</name>
<keyword evidence="7" id="KW-0539">Nucleus</keyword>
<feature type="compositionally biased region" description="Polar residues" evidence="10">
    <location>
        <begin position="153"/>
        <end position="164"/>
    </location>
</feature>
<dbReference type="InterPro" id="IPR001660">
    <property type="entry name" value="SAM"/>
</dbReference>
<comment type="function">
    <text evidence="8">Putative Polycomb group (PcG) protein. PcG proteins act by forming multiprotein complexes, which are required to maintain the transcriptionally repressive state of homeotic genes throughout development. May be involved in spermatogenesis during sexual maturation.</text>
</comment>
<evidence type="ECO:0000256" key="4">
    <source>
        <dbReference type="ARBA" id="ARBA00022553"/>
    </source>
</evidence>
<evidence type="ECO:0000256" key="5">
    <source>
        <dbReference type="ARBA" id="ARBA00023015"/>
    </source>
</evidence>
<dbReference type="RefSeq" id="XP_070358699.1">
    <property type="nucleotide sequence ID" value="XM_070502598.1"/>
</dbReference>
<reference evidence="12" key="2">
    <citation type="submission" date="2025-08" db="UniProtKB">
        <authorList>
            <consortium name="Ensembl"/>
        </authorList>
    </citation>
    <scope>IDENTIFICATION</scope>
</reference>
<dbReference type="SMART" id="SM00454">
    <property type="entry name" value="SAM"/>
    <property type="match status" value="1"/>
</dbReference>
<dbReference type="Ensembl" id="ENSEAST00005001077.2">
    <property type="protein sequence ID" value="ENSEASP00005000934.2"/>
    <property type="gene ID" value="ENSEASG00005000797.2"/>
</dbReference>
<feature type="compositionally biased region" description="Low complexity" evidence="10">
    <location>
        <begin position="223"/>
        <end position="241"/>
    </location>
</feature>
<dbReference type="GeneID" id="106825637"/>
<reference evidence="12" key="3">
    <citation type="submission" date="2025-09" db="UniProtKB">
        <authorList>
            <consortium name="Ensembl"/>
        </authorList>
    </citation>
    <scope>IDENTIFICATION</scope>
</reference>
<feature type="domain" description="SAM" evidence="11">
    <location>
        <begin position="301"/>
        <end position="367"/>
    </location>
</feature>
<dbReference type="SUPFAM" id="SSF47769">
    <property type="entry name" value="SAM/Pointed domain"/>
    <property type="match status" value="1"/>
</dbReference>
<keyword evidence="6" id="KW-0804">Transcription</keyword>
<evidence type="ECO:0000256" key="3">
    <source>
        <dbReference type="ARBA" id="ARBA00022491"/>
    </source>
</evidence>
<dbReference type="AlphaFoldDB" id="A0A8C4PFE5"/>
<evidence type="ECO:0000313" key="13">
    <source>
        <dbReference type="Proteomes" id="UP000694387"/>
    </source>
</evidence>
<organism evidence="12 13">
    <name type="scientific">Equus asinus</name>
    <name type="common">Donkey</name>
    <name type="synonym">Equus africanus asinus</name>
    <dbReference type="NCBI Taxonomy" id="9793"/>
    <lineage>
        <taxon>Eukaryota</taxon>
        <taxon>Metazoa</taxon>
        <taxon>Chordata</taxon>
        <taxon>Craniata</taxon>
        <taxon>Vertebrata</taxon>
        <taxon>Euteleostomi</taxon>
        <taxon>Mammalia</taxon>
        <taxon>Eutheria</taxon>
        <taxon>Laurasiatheria</taxon>
        <taxon>Perissodactyla</taxon>
        <taxon>Equidae</taxon>
        <taxon>Equus</taxon>
    </lineage>
</organism>
<dbReference type="Proteomes" id="UP000694387">
    <property type="component" value="Chromosome X"/>
</dbReference>
<gene>
    <name evidence="12" type="primary">SCML1</name>
</gene>
<evidence type="ECO:0000256" key="9">
    <source>
        <dbReference type="ARBA" id="ARBA00040639"/>
    </source>
</evidence>
<evidence type="ECO:0000256" key="2">
    <source>
        <dbReference type="ARBA" id="ARBA00008469"/>
    </source>
</evidence>
<sequence length="379" mass="42396">MSSGSSEADVIKTRIPLHDRDDDTVLYAFEPNPAYVKSQESVLSDTSYNEEQEKTLLDVFNHCQAIYDAVQNLDKKFDVINGKVSKIRRFRVKPLWQSRKFGYSYKICNYLLCRKIRLKKMKKKEAPSPFSYPESYSPTIPVKRPQIDYDSNPIGSPYQSQESPGQVLESFPEDLEQSLSRNLSPASIFSSHSYPSCFAPTEPMQDTPSMPCFASPEAHSTRSIISSAQASSPGSAALLGQDEPSPAHDPEMMAYPSLLENNSFGLTASSLCMPPGMAPGSSVRTDPGMLRQSFADDPSTWSAEEVILFLKYMDPQISDHLADLFRQHDIDGKALLLLQSDMMIKYMGLKLGTTVKLCHYIERLKEKIALTTDKSFVPV</sequence>
<keyword evidence="4" id="KW-0597">Phosphoprotein</keyword>
<proteinExistence type="inferred from homology"/>
<dbReference type="PANTHER" id="PTHR47305">
    <property type="entry name" value="BEN DOMAIN-CONTAINING PROTEIN 2"/>
    <property type="match status" value="1"/>
</dbReference>
<dbReference type="GO" id="GO:0005634">
    <property type="term" value="C:nucleus"/>
    <property type="evidence" value="ECO:0007669"/>
    <property type="project" value="UniProtKB-SubCell"/>
</dbReference>
<keyword evidence="5" id="KW-0805">Transcription regulation</keyword>
<dbReference type="InterPro" id="IPR013761">
    <property type="entry name" value="SAM/pointed_sf"/>
</dbReference>
<dbReference type="CDD" id="cd09578">
    <property type="entry name" value="SAM_Scm"/>
    <property type="match status" value="1"/>
</dbReference>
<keyword evidence="3" id="KW-0678">Repressor</keyword>
<keyword evidence="13" id="KW-1185">Reference proteome</keyword>
<dbReference type="PANTHER" id="PTHR47305:SF2">
    <property type="entry name" value="SAM DOMAIN-CONTAINING PROTEIN"/>
    <property type="match status" value="1"/>
</dbReference>
<feature type="region of interest" description="Disordered" evidence="10">
    <location>
        <begin position="126"/>
        <end position="175"/>
    </location>
</feature>
<protein>
    <recommendedName>
        <fullName evidence="9">Sex comb on midleg-like protein 1</fullName>
    </recommendedName>
</protein>
<dbReference type="InterPro" id="IPR047531">
    <property type="entry name" value="SAM_Scm-like"/>
</dbReference>
<comment type="subcellular location">
    <subcellularLocation>
        <location evidence="1">Nucleus</location>
    </subcellularLocation>
</comment>
<evidence type="ECO:0000256" key="10">
    <source>
        <dbReference type="SAM" id="MobiDB-lite"/>
    </source>
</evidence>